<dbReference type="Proteomes" id="UP001341281">
    <property type="component" value="Chromosome 06"/>
</dbReference>
<keyword evidence="2" id="KW-1185">Reference proteome</keyword>
<reference evidence="1 2" key="1">
    <citation type="submission" date="2024-02" db="EMBL/GenBank/DDBJ databases">
        <title>High-quality chromosome-scale genome assembly of Pensacola bahiagrass (Paspalum notatum Flugge var. saurae).</title>
        <authorList>
            <person name="Vega J.M."/>
            <person name="Podio M."/>
            <person name="Orjuela J."/>
            <person name="Siena L.A."/>
            <person name="Pessino S.C."/>
            <person name="Combes M.C."/>
            <person name="Mariac C."/>
            <person name="Albertini E."/>
            <person name="Pupilli F."/>
            <person name="Ortiz J.P.A."/>
            <person name="Leblanc O."/>
        </authorList>
    </citation>
    <scope>NUCLEOTIDE SEQUENCE [LARGE SCALE GENOMIC DNA]</scope>
    <source>
        <strain evidence="1">R1</strain>
        <tissue evidence="1">Leaf</tissue>
    </source>
</reference>
<sequence length="67" mass="7185">MASRYVIKNQVCRTTSSNGGPEDQLRPIRDLEGPSVVLGRRSCPRDQGVAWGEASQPGKLTVLAAFG</sequence>
<name>A0AAQ3U068_PASNO</name>
<proteinExistence type="predicted"/>
<protein>
    <submittedName>
        <fullName evidence="1">Uncharacterized protein</fullName>
    </submittedName>
</protein>
<dbReference type="AlphaFoldDB" id="A0AAQ3U068"/>
<organism evidence="1 2">
    <name type="scientific">Paspalum notatum var. saurae</name>
    <dbReference type="NCBI Taxonomy" id="547442"/>
    <lineage>
        <taxon>Eukaryota</taxon>
        <taxon>Viridiplantae</taxon>
        <taxon>Streptophyta</taxon>
        <taxon>Embryophyta</taxon>
        <taxon>Tracheophyta</taxon>
        <taxon>Spermatophyta</taxon>
        <taxon>Magnoliopsida</taxon>
        <taxon>Liliopsida</taxon>
        <taxon>Poales</taxon>
        <taxon>Poaceae</taxon>
        <taxon>PACMAD clade</taxon>
        <taxon>Panicoideae</taxon>
        <taxon>Andropogonodae</taxon>
        <taxon>Paspaleae</taxon>
        <taxon>Paspalinae</taxon>
        <taxon>Paspalum</taxon>
    </lineage>
</organism>
<gene>
    <name evidence="1" type="ORF">U9M48_028036</name>
</gene>
<accession>A0AAQ3U068</accession>
<dbReference type="EMBL" id="CP144750">
    <property type="protein sequence ID" value="WVZ80570.1"/>
    <property type="molecule type" value="Genomic_DNA"/>
</dbReference>
<evidence type="ECO:0000313" key="2">
    <source>
        <dbReference type="Proteomes" id="UP001341281"/>
    </source>
</evidence>
<evidence type="ECO:0000313" key="1">
    <source>
        <dbReference type="EMBL" id="WVZ80570.1"/>
    </source>
</evidence>